<name>A0A2U1B4H1_9BACT</name>
<dbReference type="InterPro" id="IPR045584">
    <property type="entry name" value="Pilin-like"/>
</dbReference>
<dbReference type="InterPro" id="IPR012902">
    <property type="entry name" value="N_methyl_site"/>
</dbReference>
<dbReference type="PANTHER" id="PTHR30093:SF44">
    <property type="entry name" value="TYPE II SECRETION SYSTEM CORE PROTEIN G"/>
    <property type="match status" value="1"/>
</dbReference>
<keyword evidence="3 6" id="KW-0812">Transmembrane</keyword>
<accession>A0A2U1B4H1</accession>
<dbReference type="SUPFAM" id="SSF54523">
    <property type="entry name" value="Pili subunits"/>
    <property type="match status" value="1"/>
</dbReference>
<dbReference type="GeneID" id="78297527"/>
<dbReference type="InterPro" id="IPR000983">
    <property type="entry name" value="Bac_GSPG_pilin"/>
</dbReference>
<keyword evidence="5 6" id="KW-0472">Membrane</keyword>
<organism evidence="7 8">
    <name type="scientific">Victivallis vadensis</name>
    <dbReference type="NCBI Taxonomy" id="172901"/>
    <lineage>
        <taxon>Bacteria</taxon>
        <taxon>Pseudomonadati</taxon>
        <taxon>Lentisphaerota</taxon>
        <taxon>Lentisphaeria</taxon>
        <taxon>Victivallales</taxon>
        <taxon>Victivallaceae</taxon>
        <taxon>Victivallis</taxon>
    </lineage>
</organism>
<dbReference type="PRINTS" id="PR00813">
    <property type="entry name" value="BCTERIALGSPG"/>
</dbReference>
<evidence type="ECO:0000256" key="1">
    <source>
        <dbReference type="ARBA" id="ARBA00004167"/>
    </source>
</evidence>
<dbReference type="Gene3D" id="3.30.700.10">
    <property type="entry name" value="Glycoprotein, Type 4 Pilin"/>
    <property type="match status" value="1"/>
</dbReference>
<dbReference type="GO" id="GO:0016020">
    <property type="term" value="C:membrane"/>
    <property type="evidence" value="ECO:0007669"/>
    <property type="project" value="UniProtKB-SubCell"/>
</dbReference>
<evidence type="ECO:0000256" key="4">
    <source>
        <dbReference type="ARBA" id="ARBA00022989"/>
    </source>
</evidence>
<evidence type="ECO:0000256" key="5">
    <source>
        <dbReference type="ARBA" id="ARBA00023136"/>
    </source>
</evidence>
<comment type="caution">
    <text evidence="7">The sequence shown here is derived from an EMBL/GenBank/DDBJ whole genome shotgun (WGS) entry which is preliminary data.</text>
</comment>
<evidence type="ECO:0000256" key="2">
    <source>
        <dbReference type="ARBA" id="ARBA00022481"/>
    </source>
</evidence>
<keyword evidence="4 6" id="KW-1133">Transmembrane helix</keyword>
<dbReference type="RefSeq" id="WP_147835381.1">
    <property type="nucleotide sequence ID" value="NZ_CABMMC010000014.1"/>
</dbReference>
<dbReference type="EMBL" id="QEKH01000008">
    <property type="protein sequence ID" value="PVY43502.1"/>
    <property type="molecule type" value="Genomic_DNA"/>
</dbReference>
<dbReference type="OrthoDB" id="9935726at2"/>
<sequence length="240" mass="27137">MKRIFTLIELLVVIAIIAILAAMLLPALNKARSMGYAASCRGNLKQIASAISFYTNDFGVLPLAVPPWSWAGKEQWHGKLDSLYLGGKHTLFSSMTERTRSKLWDCPGRRMKMTGGKEIDGTGGYGANTGIIRHHQDGPAEFHVVVRPGKIKYPTLCPTVLETNTYLGQWEWFRIQNVYTKQLRFEHGNSMNMAFLDGHVAAVQQRPGMWNNKWLGDQFPSTGYVWWGTNLWDKKNATKF</sequence>
<dbReference type="GO" id="GO:0015627">
    <property type="term" value="C:type II protein secretion system complex"/>
    <property type="evidence" value="ECO:0007669"/>
    <property type="project" value="InterPro"/>
</dbReference>
<dbReference type="NCBIfam" id="TIGR02532">
    <property type="entry name" value="IV_pilin_GFxxxE"/>
    <property type="match status" value="1"/>
</dbReference>
<evidence type="ECO:0000313" key="8">
    <source>
        <dbReference type="Proteomes" id="UP000245959"/>
    </source>
</evidence>
<proteinExistence type="predicted"/>
<dbReference type="GO" id="GO:0015628">
    <property type="term" value="P:protein secretion by the type II secretion system"/>
    <property type="evidence" value="ECO:0007669"/>
    <property type="project" value="InterPro"/>
</dbReference>
<dbReference type="AlphaFoldDB" id="A0A2U1B4H1"/>
<evidence type="ECO:0000256" key="6">
    <source>
        <dbReference type="SAM" id="Phobius"/>
    </source>
</evidence>
<keyword evidence="2" id="KW-0488">Methylation</keyword>
<protein>
    <submittedName>
        <fullName evidence="7">Prepilin-type N-terminal cleavage/methylation domain-containing protein/prepilin-type processing-associated H-X9-DG protein</fullName>
    </submittedName>
</protein>
<dbReference type="Proteomes" id="UP000245959">
    <property type="component" value="Unassembled WGS sequence"/>
</dbReference>
<feature type="transmembrane region" description="Helical" evidence="6">
    <location>
        <begin position="7"/>
        <end position="28"/>
    </location>
</feature>
<keyword evidence="8" id="KW-1185">Reference proteome</keyword>
<gene>
    <name evidence="7" type="ORF">C8D82_10827</name>
</gene>
<dbReference type="PANTHER" id="PTHR30093">
    <property type="entry name" value="GENERAL SECRETION PATHWAY PROTEIN G"/>
    <property type="match status" value="1"/>
</dbReference>
<reference evidence="7 8" key="1">
    <citation type="submission" date="2018-04" db="EMBL/GenBank/DDBJ databases">
        <title>Genomic Encyclopedia of Type Strains, Phase IV (KMG-IV): sequencing the most valuable type-strain genomes for metagenomic binning, comparative biology and taxonomic classification.</title>
        <authorList>
            <person name="Goeker M."/>
        </authorList>
    </citation>
    <scope>NUCLEOTIDE SEQUENCE [LARGE SCALE GENOMIC DNA]</scope>
    <source>
        <strain evidence="7 8">DSM 14823</strain>
    </source>
</reference>
<evidence type="ECO:0000313" key="7">
    <source>
        <dbReference type="EMBL" id="PVY43502.1"/>
    </source>
</evidence>
<evidence type="ECO:0000256" key="3">
    <source>
        <dbReference type="ARBA" id="ARBA00022692"/>
    </source>
</evidence>
<comment type="subcellular location">
    <subcellularLocation>
        <location evidence="1">Membrane</location>
        <topology evidence="1">Single-pass membrane protein</topology>
    </subcellularLocation>
</comment>